<accession>A0A1I6P203</accession>
<dbReference type="CDD" id="cd07989">
    <property type="entry name" value="LPLAT_AGPAT-like"/>
    <property type="match status" value="1"/>
</dbReference>
<proteinExistence type="predicted"/>
<dbReference type="GO" id="GO:0005886">
    <property type="term" value="C:plasma membrane"/>
    <property type="evidence" value="ECO:0007669"/>
    <property type="project" value="TreeGrafter"/>
</dbReference>
<dbReference type="Pfam" id="PF01553">
    <property type="entry name" value="Acyltransferase"/>
    <property type="match status" value="1"/>
</dbReference>
<dbReference type="GO" id="GO:0003841">
    <property type="term" value="F:1-acylglycerol-3-phosphate O-acyltransferase activity"/>
    <property type="evidence" value="ECO:0007669"/>
    <property type="project" value="TreeGrafter"/>
</dbReference>
<evidence type="ECO:0000313" key="6">
    <source>
        <dbReference type="Proteomes" id="UP000198852"/>
    </source>
</evidence>
<dbReference type="SUPFAM" id="SSF69593">
    <property type="entry name" value="Glycerol-3-phosphate (1)-acyltransferase"/>
    <property type="match status" value="1"/>
</dbReference>
<dbReference type="PANTHER" id="PTHR10434:SF11">
    <property type="entry name" value="1-ACYL-SN-GLYCEROL-3-PHOSPHATE ACYLTRANSFERASE"/>
    <property type="match status" value="1"/>
</dbReference>
<name>A0A1I6P203_9PSEU</name>
<evidence type="ECO:0000256" key="2">
    <source>
        <dbReference type="ARBA" id="ARBA00023315"/>
    </source>
</evidence>
<keyword evidence="6" id="KW-1185">Reference proteome</keyword>
<dbReference type="EMBL" id="FOZX01000001">
    <property type="protein sequence ID" value="SFS34237.1"/>
    <property type="molecule type" value="Genomic_DNA"/>
</dbReference>
<evidence type="ECO:0000259" key="4">
    <source>
        <dbReference type="SMART" id="SM00563"/>
    </source>
</evidence>
<feature type="region of interest" description="Disordered" evidence="3">
    <location>
        <begin position="259"/>
        <end position="278"/>
    </location>
</feature>
<dbReference type="PANTHER" id="PTHR10434">
    <property type="entry name" value="1-ACYL-SN-GLYCEROL-3-PHOSPHATE ACYLTRANSFERASE"/>
    <property type="match status" value="1"/>
</dbReference>
<sequence length="278" mass="30542">MVALPSGPEPTHRSDRENLFRATPRLWRALMRVDRAVIALTGRLVVTGDVPDDLRGRPVLMAANHIGNLDPLVLIAACRHRRIAPRFVATGGLFDAPVLGSIMRAGRHVRADRGKATAAEALDKVVAALAEDPNPVLVYPEGRITLEPNMWPERGKTGVARMALAAGAKVVPISQWGAHEAMCYGMVRVESARDLWILFSSWLRAIVRRPTMRVHFGTPVDLSDLSADRVGDAARARDRIMRAITEGLVRLRVDEPDAPLHADPTRPVSDKPSPWLSR</sequence>
<organism evidence="5 6">
    <name type="scientific">Saccharopolyspora flava</name>
    <dbReference type="NCBI Taxonomy" id="95161"/>
    <lineage>
        <taxon>Bacteria</taxon>
        <taxon>Bacillati</taxon>
        <taxon>Actinomycetota</taxon>
        <taxon>Actinomycetes</taxon>
        <taxon>Pseudonocardiales</taxon>
        <taxon>Pseudonocardiaceae</taxon>
        <taxon>Saccharopolyspora</taxon>
    </lineage>
</organism>
<protein>
    <submittedName>
        <fullName evidence="5">1-acyl-sn-glycerol-3-phosphate acyltransferases</fullName>
    </submittedName>
</protein>
<keyword evidence="2 5" id="KW-0012">Acyltransferase</keyword>
<dbReference type="Proteomes" id="UP000198852">
    <property type="component" value="Unassembled WGS sequence"/>
</dbReference>
<keyword evidence="1 5" id="KW-0808">Transferase</keyword>
<reference evidence="6" key="1">
    <citation type="submission" date="2016-10" db="EMBL/GenBank/DDBJ databases">
        <authorList>
            <person name="Varghese N."/>
            <person name="Submissions S."/>
        </authorList>
    </citation>
    <scope>NUCLEOTIDE SEQUENCE [LARGE SCALE GENOMIC DNA]</scope>
    <source>
        <strain evidence="6">DSM 44771</strain>
    </source>
</reference>
<evidence type="ECO:0000256" key="1">
    <source>
        <dbReference type="ARBA" id="ARBA00022679"/>
    </source>
</evidence>
<dbReference type="GO" id="GO:0006654">
    <property type="term" value="P:phosphatidic acid biosynthetic process"/>
    <property type="evidence" value="ECO:0007669"/>
    <property type="project" value="TreeGrafter"/>
</dbReference>
<dbReference type="InterPro" id="IPR002123">
    <property type="entry name" value="Plipid/glycerol_acylTrfase"/>
</dbReference>
<evidence type="ECO:0000313" key="5">
    <source>
        <dbReference type="EMBL" id="SFS34237.1"/>
    </source>
</evidence>
<evidence type="ECO:0000256" key="3">
    <source>
        <dbReference type="SAM" id="MobiDB-lite"/>
    </source>
</evidence>
<dbReference type="AlphaFoldDB" id="A0A1I6P203"/>
<dbReference type="STRING" id="95161.SAMN05660874_00377"/>
<feature type="domain" description="Phospholipid/glycerol acyltransferase" evidence="4">
    <location>
        <begin position="59"/>
        <end position="178"/>
    </location>
</feature>
<dbReference type="SMART" id="SM00563">
    <property type="entry name" value="PlsC"/>
    <property type="match status" value="1"/>
</dbReference>
<gene>
    <name evidence="5" type="ORF">SAMN05660874_00377</name>
</gene>